<accession>A0A4S8LZK0</accession>
<gene>
    <name evidence="1" type="ORF">K435DRAFT_666956</name>
</gene>
<proteinExistence type="predicted"/>
<organism evidence="1 2">
    <name type="scientific">Dendrothele bispora (strain CBS 962.96)</name>
    <dbReference type="NCBI Taxonomy" id="1314807"/>
    <lineage>
        <taxon>Eukaryota</taxon>
        <taxon>Fungi</taxon>
        <taxon>Dikarya</taxon>
        <taxon>Basidiomycota</taxon>
        <taxon>Agaricomycotina</taxon>
        <taxon>Agaricomycetes</taxon>
        <taxon>Agaricomycetidae</taxon>
        <taxon>Agaricales</taxon>
        <taxon>Agaricales incertae sedis</taxon>
        <taxon>Dendrothele</taxon>
    </lineage>
</organism>
<reference evidence="1 2" key="1">
    <citation type="journal article" date="2019" name="Nat. Ecol. Evol.">
        <title>Megaphylogeny resolves global patterns of mushroom evolution.</title>
        <authorList>
            <person name="Varga T."/>
            <person name="Krizsan K."/>
            <person name="Foldi C."/>
            <person name="Dima B."/>
            <person name="Sanchez-Garcia M."/>
            <person name="Sanchez-Ramirez S."/>
            <person name="Szollosi G.J."/>
            <person name="Szarkandi J.G."/>
            <person name="Papp V."/>
            <person name="Albert L."/>
            <person name="Andreopoulos W."/>
            <person name="Angelini C."/>
            <person name="Antonin V."/>
            <person name="Barry K.W."/>
            <person name="Bougher N.L."/>
            <person name="Buchanan P."/>
            <person name="Buyck B."/>
            <person name="Bense V."/>
            <person name="Catcheside P."/>
            <person name="Chovatia M."/>
            <person name="Cooper J."/>
            <person name="Damon W."/>
            <person name="Desjardin D."/>
            <person name="Finy P."/>
            <person name="Geml J."/>
            <person name="Haridas S."/>
            <person name="Hughes K."/>
            <person name="Justo A."/>
            <person name="Karasinski D."/>
            <person name="Kautmanova I."/>
            <person name="Kiss B."/>
            <person name="Kocsube S."/>
            <person name="Kotiranta H."/>
            <person name="LaButti K.M."/>
            <person name="Lechner B.E."/>
            <person name="Liimatainen K."/>
            <person name="Lipzen A."/>
            <person name="Lukacs Z."/>
            <person name="Mihaltcheva S."/>
            <person name="Morgado L.N."/>
            <person name="Niskanen T."/>
            <person name="Noordeloos M.E."/>
            <person name="Ohm R.A."/>
            <person name="Ortiz-Santana B."/>
            <person name="Ovrebo C."/>
            <person name="Racz N."/>
            <person name="Riley R."/>
            <person name="Savchenko A."/>
            <person name="Shiryaev A."/>
            <person name="Soop K."/>
            <person name="Spirin V."/>
            <person name="Szebenyi C."/>
            <person name="Tomsovsky M."/>
            <person name="Tulloss R.E."/>
            <person name="Uehling J."/>
            <person name="Grigoriev I.V."/>
            <person name="Vagvolgyi C."/>
            <person name="Papp T."/>
            <person name="Martin F.M."/>
            <person name="Miettinen O."/>
            <person name="Hibbett D.S."/>
            <person name="Nagy L.G."/>
        </authorList>
    </citation>
    <scope>NUCLEOTIDE SEQUENCE [LARGE SCALE GENOMIC DNA]</scope>
    <source>
        <strain evidence="1 2">CBS 962.96</strain>
    </source>
</reference>
<keyword evidence="2" id="KW-1185">Reference proteome</keyword>
<evidence type="ECO:0000313" key="2">
    <source>
        <dbReference type="Proteomes" id="UP000297245"/>
    </source>
</evidence>
<dbReference type="AlphaFoldDB" id="A0A4S8LZK0"/>
<protein>
    <submittedName>
        <fullName evidence="1">Uncharacterized protein</fullName>
    </submittedName>
</protein>
<evidence type="ECO:0000313" key="1">
    <source>
        <dbReference type="EMBL" id="THU95182.1"/>
    </source>
</evidence>
<dbReference type="Proteomes" id="UP000297245">
    <property type="component" value="Unassembled WGS sequence"/>
</dbReference>
<dbReference type="OrthoDB" id="3359487at2759"/>
<sequence length="73" mass="8197">TKRLSKSNCPLVVEVLPYIDSLTKKLQSVMNNPLKAPLVHAAASRGYTVLNKYYGLTDDSVMYHMSMSRFISC</sequence>
<feature type="non-terminal residue" evidence="1">
    <location>
        <position position="1"/>
    </location>
</feature>
<name>A0A4S8LZK0_DENBC</name>
<dbReference type="EMBL" id="ML179206">
    <property type="protein sequence ID" value="THU95182.1"/>
    <property type="molecule type" value="Genomic_DNA"/>
</dbReference>